<evidence type="ECO:0000256" key="1">
    <source>
        <dbReference type="SAM" id="Phobius"/>
    </source>
</evidence>
<comment type="caution">
    <text evidence="3">The sequence shown here is derived from an EMBL/GenBank/DDBJ whole genome shotgun (WGS) entry which is preliminary data.</text>
</comment>
<feature type="transmembrane region" description="Helical" evidence="1">
    <location>
        <begin position="21"/>
        <end position="40"/>
    </location>
</feature>
<feature type="transmembrane region" description="Helical" evidence="1">
    <location>
        <begin position="191"/>
        <end position="211"/>
    </location>
</feature>
<reference evidence="3" key="1">
    <citation type="submission" date="2022-05" db="EMBL/GenBank/DDBJ databases">
        <authorList>
            <person name="Pankratov T."/>
        </authorList>
    </citation>
    <scope>NUCLEOTIDE SEQUENCE</scope>
    <source>
        <strain evidence="3">BP6-180914</strain>
    </source>
</reference>
<dbReference type="Pfam" id="PF01757">
    <property type="entry name" value="Acyl_transf_3"/>
    <property type="match status" value="1"/>
</dbReference>
<dbReference type="PANTHER" id="PTHR23028">
    <property type="entry name" value="ACETYLTRANSFERASE"/>
    <property type="match status" value="1"/>
</dbReference>
<keyword evidence="3" id="KW-0808">Transferase</keyword>
<keyword evidence="3" id="KW-0012">Acyltransferase</keyword>
<dbReference type="GO" id="GO:0016020">
    <property type="term" value="C:membrane"/>
    <property type="evidence" value="ECO:0007669"/>
    <property type="project" value="TreeGrafter"/>
</dbReference>
<dbReference type="GO" id="GO:0016747">
    <property type="term" value="F:acyltransferase activity, transferring groups other than amino-acyl groups"/>
    <property type="evidence" value="ECO:0007669"/>
    <property type="project" value="InterPro"/>
</dbReference>
<dbReference type="GO" id="GO:0000271">
    <property type="term" value="P:polysaccharide biosynthetic process"/>
    <property type="evidence" value="ECO:0007669"/>
    <property type="project" value="TreeGrafter"/>
</dbReference>
<feature type="transmembrane region" description="Helical" evidence="1">
    <location>
        <begin position="223"/>
        <end position="242"/>
    </location>
</feature>
<feature type="transmembrane region" description="Helical" evidence="1">
    <location>
        <begin position="141"/>
        <end position="160"/>
    </location>
</feature>
<feature type="transmembrane region" description="Helical" evidence="1">
    <location>
        <begin position="46"/>
        <end position="67"/>
    </location>
</feature>
<keyword evidence="4" id="KW-1185">Reference proteome</keyword>
<feature type="transmembrane region" description="Helical" evidence="1">
    <location>
        <begin position="284"/>
        <end position="305"/>
    </location>
</feature>
<protein>
    <submittedName>
        <fullName evidence="3">Acyltransferase</fullName>
    </submittedName>
</protein>
<accession>A0AA42CQG8</accession>
<dbReference type="InterPro" id="IPR050879">
    <property type="entry name" value="Acyltransferase_3"/>
</dbReference>
<dbReference type="PANTHER" id="PTHR23028:SF131">
    <property type="entry name" value="BLR2367 PROTEIN"/>
    <property type="match status" value="1"/>
</dbReference>
<sequence>MSTVGVRASHERLAGIQYARAFAALAVMLSHAVGDVASHGGSDLTAFFNIGAAGVDLFFIISGFVMVHSSAHLFGQPGSRRVFLGRRLLRVVPLYWLATTGYLLLLMARGNWHGLDASGLAASLVFWPVRNQMGSMLPTYGIGWTLNYEMFFYVCFAVALGFRLQRGLWLIVASLCAFVLCGRLIDLPGALRFWAHPVLLDFIFGLLLGMFYRHKGRLPRAAAILAIMAGLVALIVVARANIGFSPDDPEHAAWRWLFWGLPCAAVFAGLTLKRGPAASPHRLLGFLGDASYALYLVHPIVIILLRSTLPSLVAAFSGDVRAASLVQLMLITASTVIGAALIHLAVEKPILRLGRRSPPQVGSAA</sequence>
<evidence type="ECO:0000313" key="4">
    <source>
        <dbReference type="Proteomes" id="UP001165667"/>
    </source>
</evidence>
<evidence type="ECO:0000313" key="3">
    <source>
        <dbReference type="EMBL" id="MCW6511435.1"/>
    </source>
</evidence>
<dbReference type="RefSeq" id="WP_282587813.1">
    <property type="nucleotide sequence ID" value="NZ_JAMOIM010000026.1"/>
</dbReference>
<keyword evidence="1" id="KW-0472">Membrane</keyword>
<feature type="transmembrane region" description="Helical" evidence="1">
    <location>
        <begin position="167"/>
        <end position="185"/>
    </location>
</feature>
<feature type="transmembrane region" description="Helical" evidence="1">
    <location>
        <begin position="88"/>
        <end position="108"/>
    </location>
</feature>
<dbReference type="AlphaFoldDB" id="A0AA42CQG8"/>
<organism evidence="3 4">
    <name type="scientific">Lichenifustis flavocetrariae</name>
    <dbReference type="NCBI Taxonomy" id="2949735"/>
    <lineage>
        <taxon>Bacteria</taxon>
        <taxon>Pseudomonadati</taxon>
        <taxon>Pseudomonadota</taxon>
        <taxon>Alphaproteobacteria</taxon>
        <taxon>Hyphomicrobiales</taxon>
        <taxon>Lichenihabitantaceae</taxon>
        <taxon>Lichenifustis</taxon>
    </lineage>
</organism>
<dbReference type="Proteomes" id="UP001165667">
    <property type="component" value="Unassembled WGS sequence"/>
</dbReference>
<feature type="transmembrane region" description="Helical" evidence="1">
    <location>
        <begin position="325"/>
        <end position="346"/>
    </location>
</feature>
<evidence type="ECO:0000259" key="2">
    <source>
        <dbReference type="Pfam" id="PF01757"/>
    </source>
</evidence>
<feature type="domain" description="Acyltransferase 3" evidence="2">
    <location>
        <begin position="14"/>
        <end position="343"/>
    </location>
</feature>
<name>A0AA42CQG8_9HYPH</name>
<keyword evidence="1" id="KW-0812">Transmembrane</keyword>
<proteinExistence type="predicted"/>
<dbReference type="InterPro" id="IPR002656">
    <property type="entry name" value="Acyl_transf_3_dom"/>
</dbReference>
<dbReference type="EMBL" id="JAMOIM010000026">
    <property type="protein sequence ID" value="MCW6511435.1"/>
    <property type="molecule type" value="Genomic_DNA"/>
</dbReference>
<gene>
    <name evidence="3" type="ORF">M8523_25970</name>
</gene>
<keyword evidence="1" id="KW-1133">Transmembrane helix</keyword>
<feature type="transmembrane region" description="Helical" evidence="1">
    <location>
        <begin position="254"/>
        <end position="272"/>
    </location>
</feature>